<comment type="caution">
    <text evidence="3">The sequence shown here is derived from an EMBL/GenBank/DDBJ whole genome shotgun (WGS) entry which is preliminary data.</text>
</comment>
<dbReference type="GO" id="GO:0008933">
    <property type="term" value="F:peptidoglycan lytic transglycosylase activity"/>
    <property type="evidence" value="ECO:0007669"/>
    <property type="project" value="TreeGrafter"/>
</dbReference>
<dbReference type="EMBL" id="JAICBX010000003">
    <property type="protein sequence ID" value="MBW8639150.1"/>
    <property type="molecule type" value="Genomic_DNA"/>
</dbReference>
<dbReference type="Gene3D" id="1.10.530.10">
    <property type="match status" value="1"/>
</dbReference>
<dbReference type="GO" id="GO:0009253">
    <property type="term" value="P:peptidoglycan catabolic process"/>
    <property type="evidence" value="ECO:0007669"/>
    <property type="project" value="TreeGrafter"/>
</dbReference>
<dbReference type="Pfam" id="PF13406">
    <property type="entry name" value="SLT_2"/>
    <property type="match status" value="1"/>
</dbReference>
<dbReference type="SUPFAM" id="SSF47090">
    <property type="entry name" value="PGBD-like"/>
    <property type="match status" value="1"/>
</dbReference>
<protein>
    <submittedName>
        <fullName evidence="3">Lytic murein transglycosylase</fullName>
    </submittedName>
</protein>
<dbReference type="InterPro" id="IPR043426">
    <property type="entry name" value="MltB-like"/>
</dbReference>
<feature type="domain" description="Transglycosylase SLT" evidence="2">
    <location>
        <begin position="35"/>
        <end position="329"/>
    </location>
</feature>
<organism evidence="3 4">
    <name type="scientific">Flavimaribacter sediminis</name>
    <dbReference type="NCBI Taxonomy" id="2865987"/>
    <lineage>
        <taxon>Bacteria</taxon>
        <taxon>Pseudomonadati</taxon>
        <taxon>Pseudomonadota</taxon>
        <taxon>Alphaproteobacteria</taxon>
        <taxon>Hyphomicrobiales</taxon>
        <taxon>Rhizobiaceae</taxon>
        <taxon>Flavimaribacter</taxon>
    </lineage>
</organism>
<sequence>MSTTIRIRTIPQLALILCAIFLLLAPDIAKADAGFQRWIRDFYPVAAKSGISKKTYNQAFAGVTTPDPEVLRKARYQPEFKQDTWSYIDSRVHDESVRNGQAFARKYNRTLSEIERRYGVDRSVLLAIWSMESSYGNVFNYPERLHYVPRALATLAYADPKRAKFARSQLIAALKILQSGDIRREHLSGSWAGAMGHTQFIPTSYQAFAVDFDGDGRRDIWNSIPDALATAANLLKKNGWRTGLTWGYEVKAPRGASKYEGTQRTLSQWAKLGFKRPDGRPFPRPGENAVLKMPAGTSGPAFLMIRNFFIIKTYNNSDSYALGVGLLADRIAGYDGLKQHWQPPKGALSMDERREIQVHLKKLGYYDGEIDGNIGSGSQQAIKDYQSRLGLTADGVPSQNLLKTLRR</sequence>
<proteinExistence type="predicted"/>
<dbReference type="InterPro" id="IPR023346">
    <property type="entry name" value="Lysozyme-like_dom_sf"/>
</dbReference>
<dbReference type="InterPro" id="IPR011970">
    <property type="entry name" value="MltB_2"/>
</dbReference>
<dbReference type="CDD" id="cd13399">
    <property type="entry name" value="Slt35-like"/>
    <property type="match status" value="1"/>
</dbReference>
<name>A0AAE2ZQY4_9HYPH</name>
<dbReference type="Gene3D" id="1.10.101.10">
    <property type="entry name" value="PGBD-like superfamily/PGBD"/>
    <property type="match status" value="1"/>
</dbReference>
<accession>A0AAE2ZQY4</accession>
<dbReference type="PANTHER" id="PTHR30163:SF8">
    <property type="entry name" value="LYTIC MUREIN TRANSGLYCOSYLASE"/>
    <property type="match status" value="1"/>
</dbReference>
<feature type="domain" description="Peptidoglycan binding-like" evidence="1">
    <location>
        <begin position="351"/>
        <end position="405"/>
    </location>
</feature>
<dbReference type="Proteomes" id="UP001196509">
    <property type="component" value="Unassembled WGS sequence"/>
</dbReference>
<dbReference type="NCBIfam" id="TIGR02283">
    <property type="entry name" value="MltB_2"/>
    <property type="match status" value="1"/>
</dbReference>
<dbReference type="AlphaFoldDB" id="A0AAE2ZQY4"/>
<gene>
    <name evidence="3" type="ORF">K1W69_18280</name>
</gene>
<reference evidence="3" key="1">
    <citation type="submission" date="2021-08" db="EMBL/GenBank/DDBJ databases">
        <title>Hoeflea bacterium WL0058 sp. nov., isolated from the sediment.</title>
        <authorList>
            <person name="Wang L."/>
            <person name="Zhang D."/>
        </authorList>
    </citation>
    <scope>NUCLEOTIDE SEQUENCE</scope>
    <source>
        <strain evidence="3">WL0058</strain>
    </source>
</reference>
<dbReference type="Gene3D" id="1.10.8.350">
    <property type="entry name" value="Bacterial muramidase"/>
    <property type="match status" value="1"/>
</dbReference>
<dbReference type="RefSeq" id="WP_220229854.1">
    <property type="nucleotide sequence ID" value="NZ_JAICBX010000003.1"/>
</dbReference>
<evidence type="ECO:0000259" key="2">
    <source>
        <dbReference type="Pfam" id="PF13406"/>
    </source>
</evidence>
<dbReference type="InterPro" id="IPR036365">
    <property type="entry name" value="PGBD-like_sf"/>
</dbReference>
<keyword evidence="4" id="KW-1185">Reference proteome</keyword>
<dbReference type="SUPFAM" id="SSF53955">
    <property type="entry name" value="Lysozyme-like"/>
    <property type="match status" value="1"/>
</dbReference>
<dbReference type="InterPro" id="IPR002477">
    <property type="entry name" value="Peptidoglycan-bd-like"/>
</dbReference>
<evidence type="ECO:0000313" key="3">
    <source>
        <dbReference type="EMBL" id="MBW8639150.1"/>
    </source>
</evidence>
<dbReference type="FunFam" id="1.10.8.350:FF:000001">
    <property type="entry name" value="Lytic murein transglycosylase B"/>
    <property type="match status" value="1"/>
</dbReference>
<dbReference type="InterPro" id="IPR031304">
    <property type="entry name" value="SLT_2"/>
</dbReference>
<dbReference type="PANTHER" id="PTHR30163">
    <property type="entry name" value="MEMBRANE-BOUND LYTIC MUREIN TRANSGLYCOSYLASE B"/>
    <property type="match status" value="1"/>
</dbReference>
<evidence type="ECO:0000313" key="4">
    <source>
        <dbReference type="Proteomes" id="UP001196509"/>
    </source>
</evidence>
<dbReference type="InterPro" id="IPR036366">
    <property type="entry name" value="PGBDSf"/>
</dbReference>
<evidence type="ECO:0000259" key="1">
    <source>
        <dbReference type="Pfam" id="PF01471"/>
    </source>
</evidence>
<dbReference type="Pfam" id="PF01471">
    <property type="entry name" value="PG_binding_1"/>
    <property type="match status" value="1"/>
</dbReference>